<comment type="function">
    <text evidence="10">Catalyzes the epimerization of the S- and R-forms of NAD(P)HX, a damaged form of NAD(P)H that is a result of enzymatic or heat-dependent hydration. This is a prerequisite for the S-specific NAD(P)H-hydrate dehydratase to allow the repair of both epimers of NAD(P)HX.</text>
</comment>
<feature type="binding site" evidence="10">
    <location>
        <position position="173"/>
    </location>
    <ligand>
        <name>K(+)</name>
        <dbReference type="ChEBI" id="CHEBI:29103"/>
    </ligand>
</feature>
<dbReference type="GeneID" id="16995022"/>
<feature type="binding site" evidence="10">
    <location>
        <position position="109"/>
    </location>
    <ligand>
        <name>K(+)</name>
        <dbReference type="ChEBI" id="CHEBI:29103"/>
    </ligand>
</feature>
<comment type="cofactor">
    <cofactor evidence="10">
        <name>K(+)</name>
        <dbReference type="ChEBI" id="CHEBI:29103"/>
    </cofactor>
    <text evidence="10">Binds 1 potassium ion per subunit.</text>
</comment>
<evidence type="ECO:0000256" key="2">
    <source>
        <dbReference type="ARBA" id="ARBA00000909"/>
    </source>
</evidence>
<feature type="binding site" evidence="10">
    <location>
        <position position="213"/>
    </location>
    <ligand>
        <name>K(+)</name>
        <dbReference type="ChEBI" id="CHEBI:29103"/>
    </ligand>
</feature>
<keyword evidence="7 10" id="KW-0630">Potassium</keyword>
<evidence type="ECO:0000256" key="7">
    <source>
        <dbReference type="ARBA" id="ARBA00022958"/>
    </source>
</evidence>
<dbReference type="RefSeq" id="XP_005536945.1">
    <property type="nucleotide sequence ID" value="XM_005536888.1"/>
</dbReference>
<reference evidence="13 14" key="1">
    <citation type="journal article" date="2004" name="Nature">
        <title>Genome sequence of the ultrasmall unicellular red alga Cyanidioschyzon merolae 10D.</title>
        <authorList>
            <person name="Matsuzaki M."/>
            <person name="Misumi O."/>
            <person name="Shin-i T."/>
            <person name="Maruyama S."/>
            <person name="Takahara M."/>
            <person name="Miyagishima S."/>
            <person name="Mori T."/>
            <person name="Nishida K."/>
            <person name="Yagisawa F."/>
            <person name="Nishida K."/>
            <person name="Yoshida Y."/>
            <person name="Nishimura Y."/>
            <person name="Nakao S."/>
            <person name="Kobayashi T."/>
            <person name="Momoyama Y."/>
            <person name="Higashiyama T."/>
            <person name="Minoda A."/>
            <person name="Sano M."/>
            <person name="Nomoto H."/>
            <person name="Oishi K."/>
            <person name="Hayashi H."/>
            <person name="Ohta F."/>
            <person name="Nishizaka S."/>
            <person name="Haga S."/>
            <person name="Miura S."/>
            <person name="Morishita T."/>
            <person name="Kabeya Y."/>
            <person name="Terasawa K."/>
            <person name="Suzuki Y."/>
            <person name="Ishii Y."/>
            <person name="Asakawa S."/>
            <person name="Takano H."/>
            <person name="Ohta N."/>
            <person name="Kuroiwa H."/>
            <person name="Tanaka K."/>
            <person name="Shimizu N."/>
            <person name="Sugano S."/>
            <person name="Sato N."/>
            <person name="Nozaki H."/>
            <person name="Ogasawara N."/>
            <person name="Kohara Y."/>
            <person name="Kuroiwa T."/>
        </authorList>
    </citation>
    <scope>NUCLEOTIDE SEQUENCE [LARGE SCALE GENOMIC DNA]</scope>
    <source>
        <strain evidence="13 14">10D</strain>
    </source>
</reference>
<dbReference type="OrthoDB" id="10064708at2759"/>
<dbReference type="Pfam" id="PF03853">
    <property type="entry name" value="YjeF_N"/>
    <property type="match status" value="1"/>
</dbReference>
<dbReference type="EC" id="5.1.99.6" evidence="3 10"/>
<protein>
    <recommendedName>
        <fullName evidence="3 10">NAD(P)H-hydrate epimerase</fullName>
        <ecNumber evidence="3 10">5.1.99.6</ecNumber>
    </recommendedName>
    <alternativeName>
        <fullName evidence="10">NAD(P)HX epimerase</fullName>
    </alternativeName>
</protein>
<evidence type="ECO:0000256" key="1">
    <source>
        <dbReference type="ARBA" id="ARBA00000013"/>
    </source>
</evidence>
<dbReference type="Gramene" id="CMM009CT">
    <property type="protein sequence ID" value="CMM009CT"/>
    <property type="gene ID" value="CMM009C"/>
</dbReference>
<reference evidence="13 14" key="2">
    <citation type="journal article" date="2007" name="BMC Biol.">
        <title>A 100%-complete sequence reveals unusually simple genomic features in the hot-spring red alga Cyanidioschyzon merolae.</title>
        <authorList>
            <person name="Nozaki H."/>
            <person name="Takano H."/>
            <person name="Misumi O."/>
            <person name="Terasawa K."/>
            <person name="Matsuzaki M."/>
            <person name="Maruyama S."/>
            <person name="Nishida K."/>
            <person name="Yagisawa F."/>
            <person name="Yoshida Y."/>
            <person name="Fujiwara T."/>
            <person name="Takio S."/>
            <person name="Tamura K."/>
            <person name="Chung S.J."/>
            <person name="Nakamura S."/>
            <person name="Kuroiwa H."/>
            <person name="Tanaka K."/>
            <person name="Sato N."/>
            <person name="Kuroiwa T."/>
        </authorList>
    </citation>
    <scope>NUCLEOTIDE SEQUENCE [LARGE SCALE GENOMIC DNA]</scope>
    <source>
        <strain evidence="13 14">10D</strain>
    </source>
</reference>
<keyword evidence="4 10" id="KW-0479">Metal-binding</keyword>
<accession>M1V8T2</accession>
<dbReference type="GO" id="GO:0005739">
    <property type="term" value="C:mitochondrion"/>
    <property type="evidence" value="ECO:0007669"/>
    <property type="project" value="TreeGrafter"/>
</dbReference>
<feature type="region of interest" description="Disordered" evidence="11">
    <location>
        <begin position="217"/>
        <end position="246"/>
    </location>
</feature>
<comment type="catalytic activity">
    <reaction evidence="1 10">
        <text>(6R)-NADHX = (6S)-NADHX</text>
        <dbReference type="Rhea" id="RHEA:32215"/>
        <dbReference type="ChEBI" id="CHEBI:64074"/>
        <dbReference type="ChEBI" id="CHEBI:64075"/>
        <dbReference type="EC" id="5.1.99.6"/>
    </reaction>
</comment>
<comment type="caution">
    <text evidence="10">Lacks conserved residue(s) required for the propagation of feature annotation.</text>
</comment>
<keyword evidence="9 10" id="KW-0413">Isomerase</keyword>
<feature type="domain" description="YjeF N-terminal" evidence="12">
    <location>
        <begin position="58"/>
        <end position="294"/>
    </location>
</feature>
<dbReference type="HAMAP" id="MF_01966">
    <property type="entry name" value="NADHX_epimerase"/>
    <property type="match status" value="1"/>
</dbReference>
<keyword evidence="8 10" id="KW-0520">NAD</keyword>
<dbReference type="NCBIfam" id="TIGR00197">
    <property type="entry name" value="yjeF_nterm"/>
    <property type="match status" value="1"/>
</dbReference>
<dbReference type="PANTHER" id="PTHR13232">
    <property type="entry name" value="NAD(P)H-HYDRATE EPIMERASE"/>
    <property type="match status" value="1"/>
</dbReference>
<organism evidence="13 14">
    <name type="scientific">Cyanidioschyzon merolae (strain NIES-3377 / 10D)</name>
    <name type="common">Unicellular red alga</name>
    <dbReference type="NCBI Taxonomy" id="280699"/>
    <lineage>
        <taxon>Eukaryota</taxon>
        <taxon>Rhodophyta</taxon>
        <taxon>Bangiophyceae</taxon>
        <taxon>Cyanidiales</taxon>
        <taxon>Cyanidiaceae</taxon>
        <taxon>Cyanidioschyzon</taxon>
    </lineage>
</organism>
<feature type="binding site" evidence="10">
    <location>
        <position position="210"/>
    </location>
    <ligand>
        <name>(6S)-NADPHX</name>
        <dbReference type="ChEBI" id="CHEBI:64076"/>
    </ligand>
</feature>
<keyword evidence="14" id="KW-1185">Reference proteome</keyword>
<dbReference type="KEGG" id="cme:CYME_CMM009C"/>
<evidence type="ECO:0000256" key="8">
    <source>
        <dbReference type="ARBA" id="ARBA00023027"/>
    </source>
</evidence>
<feature type="binding site" evidence="10">
    <location>
        <begin position="108"/>
        <end position="112"/>
    </location>
    <ligand>
        <name>(6S)-NADPHX</name>
        <dbReference type="ChEBI" id="CHEBI:64076"/>
    </ligand>
</feature>
<dbReference type="SUPFAM" id="SSF64153">
    <property type="entry name" value="YjeF N-terminal domain-like"/>
    <property type="match status" value="1"/>
</dbReference>
<dbReference type="GO" id="GO:0000166">
    <property type="term" value="F:nucleotide binding"/>
    <property type="evidence" value="ECO:0007669"/>
    <property type="project" value="UniProtKB-KW"/>
</dbReference>
<evidence type="ECO:0000256" key="5">
    <source>
        <dbReference type="ARBA" id="ARBA00022741"/>
    </source>
</evidence>
<evidence type="ECO:0000256" key="4">
    <source>
        <dbReference type="ARBA" id="ARBA00022723"/>
    </source>
</evidence>
<gene>
    <name evidence="13" type="ORF">CYME_CMM009C</name>
</gene>
<evidence type="ECO:0000256" key="9">
    <source>
        <dbReference type="ARBA" id="ARBA00023235"/>
    </source>
</evidence>
<keyword evidence="6" id="KW-0521">NADP</keyword>
<dbReference type="PANTHER" id="PTHR13232:SF10">
    <property type="entry name" value="NAD(P)H-HYDRATE EPIMERASE"/>
    <property type="match status" value="1"/>
</dbReference>
<dbReference type="PROSITE" id="PS51385">
    <property type="entry name" value="YJEF_N"/>
    <property type="match status" value="1"/>
</dbReference>
<dbReference type="GO" id="GO:0046872">
    <property type="term" value="F:metal ion binding"/>
    <property type="evidence" value="ECO:0007669"/>
    <property type="project" value="UniProtKB-KW"/>
</dbReference>
<dbReference type="eggNOG" id="KOG2585">
    <property type="taxonomic scope" value="Eukaryota"/>
</dbReference>
<dbReference type="AlphaFoldDB" id="M1V8T2"/>
<dbReference type="HOGENOM" id="CLU_024853_3_0_1"/>
<evidence type="ECO:0000313" key="14">
    <source>
        <dbReference type="Proteomes" id="UP000007014"/>
    </source>
</evidence>
<evidence type="ECO:0000313" key="13">
    <source>
        <dbReference type="EMBL" id="BAM80909.1"/>
    </source>
</evidence>
<feature type="compositionally biased region" description="Basic and acidic residues" evidence="11">
    <location>
        <begin position="217"/>
        <end position="233"/>
    </location>
</feature>
<evidence type="ECO:0000256" key="3">
    <source>
        <dbReference type="ARBA" id="ARBA00012228"/>
    </source>
</evidence>
<keyword evidence="5 10" id="KW-0547">Nucleotide-binding</keyword>
<evidence type="ECO:0000259" key="12">
    <source>
        <dbReference type="PROSITE" id="PS51385"/>
    </source>
</evidence>
<proteinExistence type="inferred from homology"/>
<sequence length="325" mass="35770">MFILHWRPPLTTCLTFRQLAISRFNLGRRITRSNTGRWLCMSSIANQSTLRLLSQAEAQRVDEALMSETIGYSLEQLMELAGLAVALAAARENPKRSQRIVAVCGPGNNGGDGLVAARHICILGYEHVFAIYPKPGSHPHFQRLVKQAMSHGVRFVDAAAYEQTICEADVLIDALFGFSFRADRPMRDPFATLIRLMNASPRATTVLAVDIPSGWDVERGPPEAMRPAERTASDPRSSTSGDQRAPASSLAVMANVWVSLTAPKRCAAFWQGRAHYLGGRFVPPALAKSMQLEPLPYTDSELIVRIDHLLPTSIPGHQQEASESR</sequence>
<dbReference type="Proteomes" id="UP000007014">
    <property type="component" value="Chromosome 13"/>
</dbReference>
<dbReference type="InterPro" id="IPR036652">
    <property type="entry name" value="YjeF_N_dom_sf"/>
</dbReference>
<comment type="catalytic activity">
    <reaction evidence="2 10">
        <text>(6R)-NADPHX = (6S)-NADPHX</text>
        <dbReference type="Rhea" id="RHEA:32227"/>
        <dbReference type="ChEBI" id="CHEBI:64076"/>
        <dbReference type="ChEBI" id="CHEBI:64077"/>
        <dbReference type="EC" id="5.1.99.6"/>
    </reaction>
</comment>
<name>M1V8T2_CYAM1</name>
<dbReference type="Gene3D" id="3.40.50.10260">
    <property type="entry name" value="YjeF N-terminal domain"/>
    <property type="match status" value="1"/>
</dbReference>
<evidence type="ECO:0000256" key="10">
    <source>
        <dbReference type="HAMAP-Rule" id="MF_03159"/>
    </source>
</evidence>
<dbReference type="EMBL" id="AP006495">
    <property type="protein sequence ID" value="BAM80909.1"/>
    <property type="molecule type" value="Genomic_DNA"/>
</dbReference>
<comment type="similarity">
    <text evidence="10">Belongs to the NnrE/AIBP family.</text>
</comment>
<dbReference type="OMA" id="RHLFHYG"/>
<evidence type="ECO:0000256" key="6">
    <source>
        <dbReference type="ARBA" id="ARBA00022857"/>
    </source>
</evidence>
<dbReference type="InterPro" id="IPR032976">
    <property type="entry name" value="YJEFN_prot_NAXE-like"/>
</dbReference>
<dbReference type="STRING" id="280699.M1V8T2"/>
<evidence type="ECO:0000256" key="11">
    <source>
        <dbReference type="SAM" id="MobiDB-lite"/>
    </source>
</evidence>
<dbReference type="GO" id="GO:0052856">
    <property type="term" value="F:NAD(P)HX epimerase activity"/>
    <property type="evidence" value="ECO:0007669"/>
    <property type="project" value="UniProtKB-UniRule"/>
</dbReference>
<dbReference type="InterPro" id="IPR004443">
    <property type="entry name" value="YjeF_N_dom"/>
</dbReference>